<proteinExistence type="predicted"/>
<dbReference type="RefSeq" id="WP_252111987.1">
    <property type="nucleotide sequence ID" value="NZ_JAMSHT010000001.1"/>
</dbReference>
<name>A0A9X2EJV6_9SPHN</name>
<gene>
    <name evidence="3" type="ORF">NDO55_02150</name>
</gene>
<dbReference type="SUPFAM" id="SSF51735">
    <property type="entry name" value="NAD(P)-binding Rossmann-fold domains"/>
    <property type="match status" value="1"/>
</dbReference>
<sequence length="331" mass="36174">MKILVTGAAGFIGSAMSRALLAAGHEVVGVDNLNAYYDPALKQARLDWIGDADGFTFERMDFSDSSAVEKLGADHRFDVIVHLGAQAGVRYSLEDPHAYAQSNLVGQLNLLELARAQQPRHFLYASSSSVYGGNQKLPFSVGDRVDRPVSFYAATKRSGELMAESYAHLYRLPMSGLRFFTVYGPWGRPDMAMWLFTEALYKGETIRLFNQGEMRRDFTYIDDIVAGMMGLIDKPPADDGSEKPGGSIAPHAIFNIGNNRPEELGHLLATLEAATGRKAITELAPMQAGDVEATYADIEALSALTGFQPTTTIETGAKAFVDWYAAYHDIN</sequence>
<evidence type="ECO:0000259" key="2">
    <source>
        <dbReference type="Pfam" id="PF01370"/>
    </source>
</evidence>
<dbReference type="AlphaFoldDB" id="A0A9X2EJV6"/>
<dbReference type="PRINTS" id="PR01713">
    <property type="entry name" value="NUCEPIMERASE"/>
</dbReference>
<dbReference type="InterPro" id="IPR001509">
    <property type="entry name" value="Epimerase_deHydtase"/>
</dbReference>
<reference evidence="3" key="1">
    <citation type="submission" date="2022-06" db="EMBL/GenBank/DDBJ databases">
        <title>Sphingomicrobium sedimins sp. nov., a marine bacterium isolated from tidal flat.</title>
        <authorList>
            <person name="Kim C.-H."/>
            <person name="Yoo Y."/>
            <person name="Kim J.-J."/>
        </authorList>
    </citation>
    <scope>NUCLEOTIDE SEQUENCE</scope>
    <source>
        <strain evidence="3">GRR-S6-50</strain>
    </source>
</reference>
<evidence type="ECO:0000313" key="4">
    <source>
        <dbReference type="Proteomes" id="UP001155128"/>
    </source>
</evidence>
<dbReference type="InterPro" id="IPR036291">
    <property type="entry name" value="NAD(P)-bd_dom_sf"/>
</dbReference>
<accession>A0A9X2EJV6</accession>
<protein>
    <submittedName>
        <fullName evidence="3">NAD-dependent epimerase/dehydratase family protein</fullName>
    </submittedName>
</protein>
<dbReference type="PANTHER" id="PTHR43574">
    <property type="entry name" value="EPIMERASE-RELATED"/>
    <property type="match status" value="1"/>
</dbReference>
<keyword evidence="4" id="KW-1185">Reference proteome</keyword>
<organism evidence="3 4">
    <name type="scientific">Sphingomicrobium sediminis</name>
    <dbReference type="NCBI Taxonomy" id="2950949"/>
    <lineage>
        <taxon>Bacteria</taxon>
        <taxon>Pseudomonadati</taxon>
        <taxon>Pseudomonadota</taxon>
        <taxon>Alphaproteobacteria</taxon>
        <taxon>Sphingomonadales</taxon>
        <taxon>Sphingomonadaceae</taxon>
        <taxon>Sphingomicrobium</taxon>
    </lineage>
</organism>
<dbReference type="Gene3D" id="3.40.50.720">
    <property type="entry name" value="NAD(P)-binding Rossmann-like Domain"/>
    <property type="match status" value="1"/>
</dbReference>
<keyword evidence="1" id="KW-0520">NAD</keyword>
<dbReference type="Proteomes" id="UP001155128">
    <property type="component" value="Unassembled WGS sequence"/>
</dbReference>
<evidence type="ECO:0000313" key="3">
    <source>
        <dbReference type="EMBL" id="MCM8556622.1"/>
    </source>
</evidence>
<dbReference type="Pfam" id="PF01370">
    <property type="entry name" value="Epimerase"/>
    <property type="match status" value="1"/>
</dbReference>
<evidence type="ECO:0000256" key="1">
    <source>
        <dbReference type="ARBA" id="ARBA00023027"/>
    </source>
</evidence>
<feature type="domain" description="NAD-dependent epimerase/dehydratase" evidence="2">
    <location>
        <begin position="3"/>
        <end position="239"/>
    </location>
</feature>
<dbReference type="EMBL" id="JAMSHT010000001">
    <property type="protein sequence ID" value="MCM8556622.1"/>
    <property type="molecule type" value="Genomic_DNA"/>
</dbReference>
<comment type="caution">
    <text evidence="3">The sequence shown here is derived from an EMBL/GenBank/DDBJ whole genome shotgun (WGS) entry which is preliminary data.</text>
</comment>